<keyword evidence="1 7" id="KW-1003">Cell membrane</keyword>
<keyword evidence="7" id="KW-0997">Cell inner membrane</keyword>
<dbReference type="GO" id="GO:0009252">
    <property type="term" value="P:peptidoglycan biosynthetic process"/>
    <property type="evidence" value="ECO:0007669"/>
    <property type="project" value="UniProtKB-UniRule"/>
</dbReference>
<dbReference type="CDD" id="cd08010">
    <property type="entry name" value="MltG_like"/>
    <property type="match status" value="1"/>
</dbReference>
<keyword evidence="5 7" id="KW-0456">Lyase</keyword>
<dbReference type="EC" id="4.2.2.29" evidence="7"/>
<dbReference type="Gene3D" id="3.30.1490.480">
    <property type="entry name" value="Endolytic murein transglycosylase"/>
    <property type="match status" value="1"/>
</dbReference>
<reference evidence="9 10" key="2">
    <citation type="journal article" date="2012" name="BMC Genomics">
        <title>The genome of Pelobacter carbinolicus reveals surprising metabolic capabilities and physiological features.</title>
        <authorList>
            <person name="Aklujkar M."/>
            <person name="Haveman S.A."/>
            <person name="Didonato R.Jr."/>
            <person name="Chertkov O."/>
            <person name="Han C.S."/>
            <person name="Land M.L."/>
            <person name="Brown P."/>
            <person name="Lovley D.R."/>
        </authorList>
    </citation>
    <scope>NUCLEOTIDE SEQUENCE [LARGE SCALE GENOMIC DNA]</scope>
    <source>
        <strain evidence="10">DSM 2380 / NBRC 103641 / GraBd1</strain>
    </source>
</reference>
<accession>Q3A6U8</accession>
<proteinExistence type="inferred from homology"/>
<dbReference type="RefSeq" id="WP_011340352.1">
    <property type="nucleotide sequence ID" value="NC_007498.2"/>
</dbReference>
<comment type="catalytic activity">
    <reaction evidence="7">
        <text>a peptidoglycan chain = a peptidoglycan chain with N-acetyl-1,6-anhydromuramyl-[peptide] at the reducing end + a peptidoglycan chain with N-acetylglucosamine at the non-reducing end.</text>
        <dbReference type="EC" id="4.2.2.29"/>
    </reaction>
</comment>
<evidence type="ECO:0000313" key="9">
    <source>
        <dbReference type="EMBL" id="ABA87909.1"/>
    </source>
</evidence>
<protein>
    <recommendedName>
        <fullName evidence="7">Endolytic murein transglycosylase</fullName>
        <ecNumber evidence="7">4.2.2.29</ecNumber>
    </recommendedName>
    <alternativeName>
        <fullName evidence="7">Peptidoglycan lytic transglycosylase</fullName>
    </alternativeName>
    <alternativeName>
        <fullName evidence="7">Peptidoglycan polymerization terminase</fullName>
    </alternativeName>
</protein>
<dbReference type="PANTHER" id="PTHR30518:SF2">
    <property type="entry name" value="ENDOLYTIC MUREIN TRANSGLYCOSYLASE"/>
    <property type="match status" value="1"/>
</dbReference>
<keyword evidence="10" id="KW-1185">Reference proteome</keyword>
<evidence type="ECO:0000256" key="7">
    <source>
        <dbReference type="HAMAP-Rule" id="MF_02065"/>
    </source>
</evidence>
<gene>
    <name evidence="9" type="primary">yceG</name>
    <name evidence="7" type="synonym">mltG</name>
    <name evidence="9" type="ordered locus">Pcar_0650</name>
</gene>
<feature type="site" description="Important for catalytic activity" evidence="7">
    <location>
        <position position="217"/>
    </location>
</feature>
<dbReference type="GO" id="GO:0005886">
    <property type="term" value="C:plasma membrane"/>
    <property type="evidence" value="ECO:0007669"/>
    <property type="project" value="UniProtKB-UniRule"/>
</dbReference>
<reference evidence="10" key="1">
    <citation type="submission" date="2005-10" db="EMBL/GenBank/DDBJ databases">
        <title>Complete sequence of Pelobacter carbinolicus DSM 2380.</title>
        <authorList>
            <person name="Copeland A."/>
            <person name="Lucas S."/>
            <person name="Lapidus A."/>
            <person name="Barry K."/>
            <person name="Detter J.C."/>
            <person name="Glavina T."/>
            <person name="Hammon N."/>
            <person name="Israni S."/>
            <person name="Pitluck S."/>
            <person name="Chertkov O."/>
            <person name="Schmutz J."/>
            <person name="Larimer F."/>
            <person name="Land M."/>
            <person name="Kyrpides N."/>
            <person name="Ivanova N."/>
            <person name="Richardson P."/>
        </authorList>
    </citation>
    <scope>NUCLEOTIDE SEQUENCE [LARGE SCALE GENOMIC DNA]</scope>
    <source>
        <strain evidence="10">DSM 2380 / NBRC 103641 / GraBd1</strain>
    </source>
</reference>
<dbReference type="GO" id="GO:0071555">
    <property type="term" value="P:cell wall organization"/>
    <property type="evidence" value="ECO:0007669"/>
    <property type="project" value="UniProtKB-KW"/>
</dbReference>
<evidence type="ECO:0000256" key="3">
    <source>
        <dbReference type="ARBA" id="ARBA00022989"/>
    </source>
</evidence>
<keyword evidence="6 7" id="KW-0961">Cell wall biogenesis/degradation</keyword>
<comment type="similarity">
    <text evidence="7">Belongs to the transglycosylase MltG family.</text>
</comment>
<keyword evidence="4 7" id="KW-0472">Membrane</keyword>
<dbReference type="EMBL" id="CP000142">
    <property type="protein sequence ID" value="ABA87909.1"/>
    <property type="molecule type" value="Genomic_DNA"/>
</dbReference>
<dbReference type="STRING" id="338963.Pcar_0650"/>
<feature type="compositionally biased region" description="Acidic residues" evidence="8">
    <location>
        <begin position="339"/>
        <end position="348"/>
    </location>
</feature>
<evidence type="ECO:0000256" key="6">
    <source>
        <dbReference type="ARBA" id="ARBA00023316"/>
    </source>
</evidence>
<sequence>MRIRPLLLSSAAVVLTATLVFGLPFGLFVLRPILPQAPTIITVEPGQSFSRIASNLERQGIVSSAFNLKILATLRGAARQVQAGDFNFAAATRPGQVLDRLIAGDTLRLRVTLPEGLTTVQIAERLEQAGYTDHKEFLRLATDPAFAHKLGIDAPTLEGYLFPETYRFGANLPSRHLLRFMVDQFKKHLPQQVVESAEALGLDRHQLVTMASIIQKETARKSEMPVISAVFHNRLKRNMPLQADPTVIYGIENFNGNLTRRDLRTHTPYNTYTQRGLPIGPIANPGARALRAAANPANVAYLYFVSKGNGSHQFSRTLREHNAAVRRFQLRHVAKVESSEVEGSDETPESQAIEAN</sequence>
<name>Q3A6U8_SYNC1</name>
<evidence type="ECO:0000313" key="10">
    <source>
        <dbReference type="Proteomes" id="UP000002534"/>
    </source>
</evidence>
<dbReference type="eggNOG" id="COG1559">
    <property type="taxonomic scope" value="Bacteria"/>
</dbReference>
<dbReference type="InterPro" id="IPR003770">
    <property type="entry name" value="MLTG-like"/>
</dbReference>
<evidence type="ECO:0000256" key="5">
    <source>
        <dbReference type="ARBA" id="ARBA00023239"/>
    </source>
</evidence>
<evidence type="ECO:0000256" key="8">
    <source>
        <dbReference type="SAM" id="MobiDB-lite"/>
    </source>
</evidence>
<dbReference type="KEGG" id="pca:Pcar_0650"/>
<evidence type="ECO:0000256" key="2">
    <source>
        <dbReference type="ARBA" id="ARBA00022692"/>
    </source>
</evidence>
<dbReference type="AlphaFoldDB" id="Q3A6U8"/>
<dbReference type="GO" id="GO:0008932">
    <property type="term" value="F:lytic endotransglycosylase activity"/>
    <property type="evidence" value="ECO:0007669"/>
    <property type="project" value="UniProtKB-UniRule"/>
</dbReference>
<keyword evidence="3 7" id="KW-1133">Transmembrane helix</keyword>
<dbReference type="Pfam" id="PF02618">
    <property type="entry name" value="YceG"/>
    <property type="match status" value="1"/>
</dbReference>
<evidence type="ECO:0000256" key="1">
    <source>
        <dbReference type="ARBA" id="ARBA00022475"/>
    </source>
</evidence>
<keyword evidence="2 7" id="KW-0812">Transmembrane</keyword>
<dbReference type="PANTHER" id="PTHR30518">
    <property type="entry name" value="ENDOLYTIC MUREIN TRANSGLYCOSYLASE"/>
    <property type="match status" value="1"/>
</dbReference>
<dbReference type="NCBIfam" id="TIGR00247">
    <property type="entry name" value="endolytic transglycosylase MltG"/>
    <property type="match status" value="1"/>
</dbReference>
<dbReference type="OrthoDB" id="9814591at2"/>
<organism evidence="9 10">
    <name type="scientific">Syntrophotalea carbinolica (strain DSM 2380 / NBRC 103641 / GraBd1)</name>
    <name type="common">Pelobacter carbinolicus</name>
    <dbReference type="NCBI Taxonomy" id="338963"/>
    <lineage>
        <taxon>Bacteria</taxon>
        <taxon>Pseudomonadati</taxon>
        <taxon>Thermodesulfobacteriota</taxon>
        <taxon>Desulfuromonadia</taxon>
        <taxon>Desulfuromonadales</taxon>
        <taxon>Syntrophotaleaceae</taxon>
        <taxon>Syntrophotalea</taxon>
    </lineage>
</organism>
<dbReference type="HAMAP" id="MF_02065">
    <property type="entry name" value="MltG"/>
    <property type="match status" value="1"/>
</dbReference>
<dbReference type="Gene3D" id="3.30.160.60">
    <property type="entry name" value="Classic Zinc Finger"/>
    <property type="match status" value="1"/>
</dbReference>
<comment type="function">
    <text evidence="7">Functions as a peptidoglycan terminase that cleaves nascent peptidoglycan strands endolytically to terminate their elongation.</text>
</comment>
<dbReference type="HOGENOM" id="CLU_025574_0_2_7"/>
<feature type="region of interest" description="Disordered" evidence="8">
    <location>
        <begin position="336"/>
        <end position="356"/>
    </location>
</feature>
<dbReference type="Proteomes" id="UP000002534">
    <property type="component" value="Chromosome"/>
</dbReference>
<evidence type="ECO:0000256" key="4">
    <source>
        <dbReference type="ARBA" id="ARBA00023136"/>
    </source>
</evidence>